<feature type="compositionally biased region" description="Polar residues" evidence="9">
    <location>
        <begin position="322"/>
        <end position="339"/>
    </location>
</feature>
<evidence type="ECO:0000256" key="5">
    <source>
        <dbReference type="ARBA" id="ARBA00022917"/>
    </source>
</evidence>
<dbReference type="CDD" id="cd04652">
    <property type="entry name" value="LbH_eIF2B_gamma_C"/>
    <property type="match status" value="1"/>
</dbReference>
<keyword evidence="12" id="KW-1185">Reference proteome</keyword>
<reference evidence="11 12" key="1">
    <citation type="journal article" date="2014" name="Genome Announc.">
        <title>Draft genome sequence of the pathogenic fungus Scedosporium apiospermum.</title>
        <authorList>
            <person name="Vandeputte P."/>
            <person name="Ghamrawi S."/>
            <person name="Rechenmann M."/>
            <person name="Iltis A."/>
            <person name="Giraud S."/>
            <person name="Fleury M."/>
            <person name="Thornton C."/>
            <person name="Delhaes L."/>
            <person name="Meyer W."/>
            <person name="Papon N."/>
            <person name="Bouchara J.P."/>
        </authorList>
    </citation>
    <scope>NUCLEOTIDE SEQUENCE [LARGE SCALE GENOMIC DNA]</scope>
    <source>
        <strain evidence="11 12">IHEM 14462</strain>
    </source>
</reference>
<name>A0A084GFC8_PSEDA</name>
<dbReference type="Proteomes" id="UP000028545">
    <property type="component" value="Unassembled WGS sequence"/>
</dbReference>
<dbReference type="OMA" id="NCVINPK"/>
<evidence type="ECO:0000313" key="12">
    <source>
        <dbReference type="Proteomes" id="UP000028545"/>
    </source>
</evidence>
<evidence type="ECO:0000256" key="6">
    <source>
        <dbReference type="ARBA" id="ARBA00044196"/>
    </source>
</evidence>
<evidence type="ECO:0000313" key="11">
    <source>
        <dbReference type="EMBL" id="KEZ46040.1"/>
    </source>
</evidence>
<evidence type="ECO:0000256" key="7">
    <source>
        <dbReference type="ARBA" id="ARBA00044229"/>
    </source>
</evidence>
<dbReference type="GO" id="GO:0005829">
    <property type="term" value="C:cytosol"/>
    <property type="evidence" value="ECO:0007669"/>
    <property type="project" value="UniProtKB-SubCell"/>
</dbReference>
<dbReference type="InterPro" id="IPR051960">
    <property type="entry name" value="eIF2B_gamma"/>
</dbReference>
<feature type="domain" description="EIF2B subunit epsilon/gamma LbH" evidence="10">
    <location>
        <begin position="409"/>
        <end position="495"/>
    </location>
</feature>
<dbReference type="PANTHER" id="PTHR45989:SF1">
    <property type="entry name" value="TRANSLATION INITIATION FACTOR EIF-2B SUBUNIT GAMMA"/>
    <property type="match status" value="1"/>
</dbReference>
<dbReference type="InterPro" id="IPR029044">
    <property type="entry name" value="Nucleotide-diphossugar_trans"/>
</dbReference>
<evidence type="ECO:0000256" key="1">
    <source>
        <dbReference type="ARBA" id="ARBA00004514"/>
    </source>
</evidence>
<dbReference type="KEGG" id="sapo:SAPIO_CDS0884"/>
<dbReference type="GO" id="GO:0002183">
    <property type="term" value="P:cytoplasmic translational initiation"/>
    <property type="evidence" value="ECO:0007669"/>
    <property type="project" value="TreeGrafter"/>
</dbReference>
<dbReference type="SUPFAM" id="SSF53448">
    <property type="entry name" value="Nucleotide-diphospho-sugar transferases"/>
    <property type="match status" value="1"/>
</dbReference>
<keyword evidence="4" id="KW-0396">Initiation factor</keyword>
<gene>
    <name evidence="11" type="ORF">SAPIO_CDS0884</name>
</gene>
<dbReference type="VEuPathDB" id="FungiDB:SAPIO_CDS0884"/>
<evidence type="ECO:0000256" key="4">
    <source>
        <dbReference type="ARBA" id="ARBA00022540"/>
    </source>
</evidence>
<evidence type="ECO:0000256" key="9">
    <source>
        <dbReference type="SAM" id="MobiDB-lite"/>
    </source>
</evidence>
<dbReference type="GO" id="GO:0005085">
    <property type="term" value="F:guanyl-nucleotide exchange factor activity"/>
    <property type="evidence" value="ECO:0007669"/>
    <property type="project" value="TreeGrafter"/>
</dbReference>
<dbReference type="OrthoDB" id="10250549at2759"/>
<accession>A0A084GFC8</accession>
<comment type="similarity">
    <text evidence="2">Belongs to the eIF-2B gamma/epsilon subunits family.</text>
</comment>
<keyword evidence="3" id="KW-0963">Cytoplasm</keyword>
<dbReference type="GeneID" id="27719036"/>
<proteinExistence type="inferred from homology"/>
<dbReference type="Gene3D" id="2.160.10.10">
    <property type="entry name" value="Hexapeptide repeat proteins"/>
    <property type="match status" value="1"/>
</dbReference>
<feature type="region of interest" description="Disordered" evidence="9">
    <location>
        <begin position="318"/>
        <end position="339"/>
    </location>
</feature>
<dbReference type="InterPro" id="IPR056764">
    <property type="entry name" value="LbH_EIF2B3/5"/>
</dbReference>
<sequence length="537" mass="58090">MPSAITAPSPGLQALILCGPGSSFPTFTSNPDENPKALLPIANRPMVWYPIDFCYRMGITDITLICPPSASQAITRALNTNPFLTALPLPRPGVLAPDGLDQNTGTAAILRLPEIRQLVQSDFLVLPCDLVCELPGEKFLHAWMTTAASLSYVLGDKRLAEDDGSPLYNGGLGVWYDTKTANPIKGEETDFIATTPLPPVTAITQKGSLLPHVSKLVYSMPTSSLSDLVEERSGLPVRHGLIRNHPRVRMLTTLRDAHIYIFPRWVIDFAYKNDRLDSIGEDITGWWAKAGWEKGLAEKLHLGEVFAEIENGAGSRRFSAEDSLSGNGTPVGSPKDTSSIETASIPPILAYLHPNEPDAAVIRRVDTARLLLSVSLQLAKVPSIEEVGAEAASPFAHPKKVAYPEGVKSRTTITKADSLIADHVTVEEKTSIKESVIGAHCQIKEGAKMLQCVLMDGVTIGKSCKLTRCIIGKRAVIGDNCVLTDCEIQENLLVEAGTEGKDEKLMSSEGLEATEEEMREVLEDAGDDFMADEAIIT</sequence>
<comment type="subunit">
    <text evidence="8">Component of the translation initiation factor 2B (eIF2B) complex which is a heterodecamer of two sets of five different subunits: alpha, beta, gamma, delta and epsilon. Subunits alpha, beta and delta comprise a regulatory subcomplex and subunits epsilon and gamma comprise a catalytic subcomplex. Within the complex, the hexameric regulatory complex resides at the center, with the two heterodimeric catalytic subcomplexes bound on opposite sides.</text>
</comment>
<evidence type="ECO:0000256" key="3">
    <source>
        <dbReference type="ARBA" id="ARBA00022490"/>
    </source>
</evidence>
<dbReference type="PANTHER" id="PTHR45989">
    <property type="entry name" value="TRANSLATION INITIATION FACTOR EIF-2B SUBUNIT GAMMA"/>
    <property type="match status" value="1"/>
</dbReference>
<dbReference type="Pfam" id="PF25084">
    <property type="entry name" value="LbH_EIF2B"/>
    <property type="match status" value="1"/>
</dbReference>
<dbReference type="GO" id="GO:0005851">
    <property type="term" value="C:eukaryotic translation initiation factor 2B complex"/>
    <property type="evidence" value="ECO:0007669"/>
    <property type="project" value="TreeGrafter"/>
</dbReference>
<evidence type="ECO:0000256" key="8">
    <source>
        <dbReference type="ARBA" id="ARBA00046432"/>
    </source>
</evidence>
<evidence type="ECO:0000259" key="10">
    <source>
        <dbReference type="Pfam" id="PF25084"/>
    </source>
</evidence>
<dbReference type="AlphaFoldDB" id="A0A084GFC8"/>
<keyword evidence="5" id="KW-0648">Protein biosynthesis</keyword>
<comment type="caution">
    <text evidence="11">The sequence shown here is derived from an EMBL/GenBank/DDBJ whole genome shotgun (WGS) entry which is preliminary data.</text>
</comment>
<protein>
    <recommendedName>
        <fullName evidence="6">Translation initiation factor eIF2B subunit gamma</fullName>
    </recommendedName>
    <alternativeName>
        <fullName evidence="7">eIF2B GDP-GTP exchange factor subunit gamma</fullName>
    </alternativeName>
</protein>
<dbReference type="RefSeq" id="XP_016645839.1">
    <property type="nucleotide sequence ID" value="XM_016783565.1"/>
</dbReference>
<dbReference type="HOGENOM" id="CLU_016743_1_0_1"/>
<evidence type="ECO:0000256" key="2">
    <source>
        <dbReference type="ARBA" id="ARBA00007878"/>
    </source>
</evidence>
<dbReference type="GO" id="GO:0003743">
    <property type="term" value="F:translation initiation factor activity"/>
    <property type="evidence" value="ECO:0007669"/>
    <property type="project" value="UniProtKB-KW"/>
</dbReference>
<comment type="subcellular location">
    <subcellularLocation>
        <location evidence="1">Cytoplasm</location>
        <location evidence="1">Cytosol</location>
    </subcellularLocation>
</comment>
<organism evidence="11 12">
    <name type="scientific">Pseudallescheria apiosperma</name>
    <name type="common">Scedosporium apiospermum</name>
    <dbReference type="NCBI Taxonomy" id="563466"/>
    <lineage>
        <taxon>Eukaryota</taxon>
        <taxon>Fungi</taxon>
        <taxon>Dikarya</taxon>
        <taxon>Ascomycota</taxon>
        <taxon>Pezizomycotina</taxon>
        <taxon>Sordariomycetes</taxon>
        <taxon>Hypocreomycetidae</taxon>
        <taxon>Microascales</taxon>
        <taxon>Microascaceae</taxon>
        <taxon>Scedosporium</taxon>
    </lineage>
</organism>
<dbReference type="Gene3D" id="3.90.550.10">
    <property type="entry name" value="Spore Coat Polysaccharide Biosynthesis Protein SpsA, Chain A"/>
    <property type="match status" value="1"/>
</dbReference>
<dbReference type="EMBL" id="JOWA01000044">
    <property type="protein sequence ID" value="KEZ46040.1"/>
    <property type="molecule type" value="Genomic_DNA"/>
</dbReference>